<dbReference type="AlphaFoldDB" id="A0AAV7F900"/>
<keyword evidence="7" id="KW-1185">Reference proteome</keyword>
<dbReference type="PROSITE" id="PS51774">
    <property type="entry name" value="NAB"/>
    <property type="match status" value="1"/>
</dbReference>
<evidence type="ECO:0000256" key="3">
    <source>
        <dbReference type="SAM" id="Coils"/>
    </source>
</evidence>
<gene>
    <name evidence="6" type="ORF">H6P81_002076</name>
</gene>
<dbReference type="Proteomes" id="UP000825729">
    <property type="component" value="Unassembled WGS sequence"/>
</dbReference>
<evidence type="ECO:0000256" key="4">
    <source>
        <dbReference type="SAM" id="MobiDB-lite"/>
    </source>
</evidence>
<sequence>MMLLKKPSYSWWFDSHISPRRSPWLQSTLSELDEKTKAMLKLVEEDADSFAQRAEMYYKKRPELVNMVEDFYRAHRSLAEKYDQLKSETGTRVVLTQLGSPLAKENPEKHLKCASDKFSVASTDSFDSESEIDDPDQEEDNQADSDAGEEVSSTERVECLTGSGEELNEGNRLCFSAGGNGRFSNLREEIEKLKQENAKQRAEIIKKNEGQATWQKFTKEALKARDNEVLKLKEEIEELKEENRMRKAQLGERDEEKKEVIRQLSLSIDILKEETLRLKKCIKDSKKKSPSDLSKWKEIFSGKLFNLKCQPSVVAL</sequence>
<dbReference type="PANTHER" id="PTHR32258:SF28">
    <property type="entry name" value="PROTEIN NETWORKED 3A-RELATED"/>
    <property type="match status" value="1"/>
</dbReference>
<protein>
    <recommendedName>
        <fullName evidence="5">NAB domain-containing protein</fullName>
    </recommendedName>
</protein>
<dbReference type="GO" id="GO:0003779">
    <property type="term" value="F:actin binding"/>
    <property type="evidence" value="ECO:0007669"/>
    <property type="project" value="InterPro"/>
</dbReference>
<accession>A0AAV7F900</accession>
<organism evidence="6 7">
    <name type="scientific">Aristolochia fimbriata</name>
    <name type="common">White veined hardy Dutchman's pipe vine</name>
    <dbReference type="NCBI Taxonomy" id="158543"/>
    <lineage>
        <taxon>Eukaryota</taxon>
        <taxon>Viridiplantae</taxon>
        <taxon>Streptophyta</taxon>
        <taxon>Embryophyta</taxon>
        <taxon>Tracheophyta</taxon>
        <taxon>Spermatophyta</taxon>
        <taxon>Magnoliopsida</taxon>
        <taxon>Magnoliidae</taxon>
        <taxon>Piperales</taxon>
        <taxon>Aristolochiaceae</taxon>
        <taxon>Aristolochia</taxon>
    </lineage>
</organism>
<comment type="similarity">
    <text evidence="2">Belongs to the NET family.</text>
</comment>
<evidence type="ECO:0000313" key="7">
    <source>
        <dbReference type="Proteomes" id="UP000825729"/>
    </source>
</evidence>
<dbReference type="InterPro" id="IPR011684">
    <property type="entry name" value="NAB"/>
</dbReference>
<dbReference type="EMBL" id="JAINDJ010000002">
    <property type="protein sequence ID" value="KAG9457568.1"/>
    <property type="molecule type" value="Genomic_DNA"/>
</dbReference>
<feature type="compositionally biased region" description="Acidic residues" evidence="4">
    <location>
        <begin position="126"/>
        <end position="149"/>
    </location>
</feature>
<dbReference type="InterPro" id="IPR051861">
    <property type="entry name" value="NET_actin-binding_domain"/>
</dbReference>
<dbReference type="Pfam" id="PF07765">
    <property type="entry name" value="KIP1"/>
    <property type="match status" value="1"/>
</dbReference>
<keyword evidence="1 3" id="KW-0175">Coiled coil</keyword>
<reference evidence="6 7" key="1">
    <citation type="submission" date="2021-07" db="EMBL/GenBank/DDBJ databases">
        <title>The Aristolochia fimbriata genome: insights into angiosperm evolution, floral development and chemical biosynthesis.</title>
        <authorList>
            <person name="Jiao Y."/>
        </authorList>
    </citation>
    <scope>NUCLEOTIDE SEQUENCE [LARGE SCALE GENOMIC DNA]</scope>
    <source>
        <strain evidence="6">IBCAS-2021</strain>
        <tissue evidence="6">Leaf</tissue>
    </source>
</reference>
<feature type="region of interest" description="Disordered" evidence="4">
    <location>
        <begin position="124"/>
        <end position="163"/>
    </location>
</feature>
<evidence type="ECO:0000259" key="5">
    <source>
        <dbReference type="PROSITE" id="PS51774"/>
    </source>
</evidence>
<feature type="domain" description="NAB" evidence="5">
    <location>
        <begin position="9"/>
        <end position="89"/>
    </location>
</feature>
<evidence type="ECO:0000256" key="2">
    <source>
        <dbReference type="ARBA" id="ARBA00038006"/>
    </source>
</evidence>
<feature type="coiled-coil region" evidence="3">
    <location>
        <begin position="183"/>
        <end position="259"/>
    </location>
</feature>
<proteinExistence type="inferred from homology"/>
<dbReference type="PANTHER" id="PTHR32258">
    <property type="entry name" value="PROTEIN NETWORKED 4A"/>
    <property type="match status" value="1"/>
</dbReference>
<name>A0AAV7F900_ARIFI</name>
<evidence type="ECO:0000256" key="1">
    <source>
        <dbReference type="ARBA" id="ARBA00023054"/>
    </source>
</evidence>
<evidence type="ECO:0000313" key="6">
    <source>
        <dbReference type="EMBL" id="KAG9457568.1"/>
    </source>
</evidence>
<comment type="caution">
    <text evidence="6">The sequence shown here is derived from an EMBL/GenBank/DDBJ whole genome shotgun (WGS) entry which is preliminary data.</text>
</comment>